<feature type="signal peptide" evidence="1">
    <location>
        <begin position="1"/>
        <end position="20"/>
    </location>
</feature>
<protein>
    <submittedName>
        <fullName evidence="2">Lipid A deacylase LpxR family protein</fullName>
    </submittedName>
</protein>
<feature type="chain" id="PRO_5020578133" evidence="1">
    <location>
        <begin position="21"/>
        <end position="340"/>
    </location>
</feature>
<dbReference type="Proteomes" id="UP000290218">
    <property type="component" value="Unassembled WGS sequence"/>
</dbReference>
<dbReference type="RefSeq" id="WP_129049894.1">
    <property type="nucleotide sequence ID" value="NZ_SDHX01000002.1"/>
</dbReference>
<comment type="caution">
    <text evidence="2">The sequence shown here is derived from an EMBL/GenBank/DDBJ whole genome shotgun (WGS) entry which is preliminary data.</text>
</comment>
<dbReference type="EMBL" id="SDHX01000002">
    <property type="protein sequence ID" value="RXK53862.1"/>
    <property type="molecule type" value="Genomic_DNA"/>
</dbReference>
<dbReference type="Pfam" id="PF09982">
    <property type="entry name" value="LpxR"/>
    <property type="match status" value="1"/>
</dbReference>
<accession>A0A4Q1C5X6</accession>
<evidence type="ECO:0000313" key="3">
    <source>
        <dbReference type="Proteomes" id="UP000290218"/>
    </source>
</evidence>
<gene>
    <name evidence="2" type="ORF">ESB00_19465</name>
</gene>
<dbReference type="OrthoDB" id="9776275at2"/>
<dbReference type="AlphaFoldDB" id="A0A4Q1C5X6"/>
<dbReference type="Gene3D" id="2.40.128.140">
    <property type="entry name" value="Outer membrane protein"/>
    <property type="match status" value="1"/>
</dbReference>
<keyword evidence="1" id="KW-0732">Signal</keyword>
<dbReference type="InterPro" id="IPR037107">
    <property type="entry name" value="Put_OMP_sf"/>
</dbReference>
<organism evidence="2 3">
    <name type="scientific">Oleiharenicola lentus</name>
    <dbReference type="NCBI Taxonomy" id="2508720"/>
    <lineage>
        <taxon>Bacteria</taxon>
        <taxon>Pseudomonadati</taxon>
        <taxon>Verrucomicrobiota</taxon>
        <taxon>Opitutia</taxon>
        <taxon>Opitutales</taxon>
        <taxon>Opitutaceae</taxon>
        <taxon>Oleiharenicola</taxon>
    </lineage>
</organism>
<reference evidence="2 3" key="1">
    <citation type="submission" date="2019-01" db="EMBL/GenBank/DDBJ databases">
        <title>Lacunisphaera sp. strain TWA-58.</title>
        <authorList>
            <person name="Chen W.-M."/>
        </authorList>
    </citation>
    <scope>NUCLEOTIDE SEQUENCE [LARGE SCALE GENOMIC DNA]</scope>
    <source>
        <strain evidence="2 3">TWA-58</strain>
    </source>
</reference>
<dbReference type="InterPro" id="IPR018707">
    <property type="entry name" value="LpxR"/>
</dbReference>
<keyword evidence="3" id="KW-1185">Reference proteome</keyword>
<evidence type="ECO:0000256" key="1">
    <source>
        <dbReference type="SAM" id="SignalP"/>
    </source>
</evidence>
<proteinExistence type="predicted"/>
<sequence length="340" mass="38262">MRFPRVIASLLLSAATVVVAEEAAPVLNIRSSTFTVVTENDKYFAGTDRHYTNGLKLTWLGETNLNESYPFVQTAAKVIPWMDPAHVNWRYKVGFALGQNIYTPTDTDTTALIPDDRPYAGWLYGSIILQAQLENQLRLVELSLGVVGPSALGEQFQNRFHDLINVARANGWANQLRDEPGLRLTWERRYRTWQWQGSSLPELGVDLVLRHRITLGNVYTHAAGGAVVRLGWRLPADFGPDLIRPGGGNTPISGGPKRFGAYVYASSEVRAVARDIFLDGNTWRDSHSVDKRPFVADLSLGLVFQWPSFRFAYTQDYRTKEFYGQPRRDVFGSIGFSFSR</sequence>
<name>A0A4Q1C5X6_9BACT</name>
<evidence type="ECO:0000313" key="2">
    <source>
        <dbReference type="EMBL" id="RXK53862.1"/>
    </source>
</evidence>